<dbReference type="OrthoDB" id="63153at2"/>
<dbReference type="KEGG" id="dph:EHF33_06890"/>
<sequence length="275" mass="28709">MRVGAPLTLLTLAALSAQAASVGAGAGAGSQKITPKVARELLASVCSSGVMTGECTPCPAFTGAQGDTFSPATVIYGHFADPRATDALIDMGGCGPHVNNFGGSLLLRWQGLTSWKLLRYVQGIRSGQCLNVAASDGRDLLLCQGSYSGMGTVVENLVLLDLTKPDVMAQNFFSTYDTSQACSPTGSIQQIVNWKLLAKSGSVSGLEVRIKSATFTRPRDDTKAHDPCVGKLSAAPSRTYLLTYAFNGSRFALLPAARPALAALKRDNSEFGAGQ</sequence>
<dbReference type="Proteomes" id="UP000276417">
    <property type="component" value="Chromosome 1"/>
</dbReference>
<feature type="signal peptide" evidence="1">
    <location>
        <begin position="1"/>
        <end position="19"/>
    </location>
</feature>
<accession>A0A3G8YMY4</accession>
<keyword evidence="3" id="KW-1185">Reference proteome</keyword>
<organism evidence="2 3">
    <name type="scientific">Deinococcus psychrotolerans</name>
    <dbReference type="NCBI Taxonomy" id="2489213"/>
    <lineage>
        <taxon>Bacteria</taxon>
        <taxon>Thermotogati</taxon>
        <taxon>Deinococcota</taxon>
        <taxon>Deinococci</taxon>
        <taxon>Deinococcales</taxon>
        <taxon>Deinococcaceae</taxon>
        <taxon>Deinococcus</taxon>
    </lineage>
</organism>
<name>A0A3G8YMY4_9DEIO</name>
<proteinExistence type="predicted"/>
<dbReference type="RefSeq" id="WP_124869237.1">
    <property type="nucleotide sequence ID" value="NZ_CP034183.1"/>
</dbReference>
<keyword evidence="1" id="KW-0732">Signal</keyword>
<dbReference type="EMBL" id="CP034183">
    <property type="protein sequence ID" value="AZI42506.1"/>
    <property type="molecule type" value="Genomic_DNA"/>
</dbReference>
<evidence type="ECO:0000313" key="2">
    <source>
        <dbReference type="EMBL" id="AZI42506.1"/>
    </source>
</evidence>
<dbReference type="AlphaFoldDB" id="A0A3G8YMY4"/>
<evidence type="ECO:0000313" key="3">
    <source>
        <dbReference type="Proteomes" id="UP000276417"/>
    </source>
</evidence>
<reference evidence="2 3" key="1">
    <citation type="submission" date="2018-11" db="EMBL/GenBank/DDBJ databases">
        <title>Deinococcus shelandsis sp. nov., isolated from South Shetland Islands soil of Antarctica.</title>
        <authorList>
            <person name="Tian J."/>
        </authorList>
    </citation>
    <scope>NUCLEOTIDE SEQUENCE [LARGE SCALE GENOMIC DNA]</scope>
    <source>
        <strain evidence="2 3">S14-83T</strain>
    </source>
</reference>
<gene>
    <name evidence="2" type="ORF">EHF33_06890</name>
</gene>
<feature type="chain" id="PRO_5018236205" evidence="1">
    <location>
        <begin position="20"/>
        <end position="275"/>
    </location>
</feature>
<protein>
    <submittedName>
        <fullName evidence="2">Uncharacterized protein</fullName>
    </submittedName>
</protein>
<evidence type="ECO:0000256" key="1">
    <source>
        <dbReference type="SAM" id="SignalP"/>
    </source>
</evidence>